<comment type="caution">
    <text evidence="5">The sequence shown here is derived from an EMBL/GenBank/DDBJ whole genome shotgun (WGS) entry which is preliminary data.</text>
</comment>
<sequence length="270" mass="30903">MKKKSFRNKINSIFGSHIDPDKDEELKGSNIEMEDNYKKILELLKEEDSHDRDKLVELIEDFHKHHQSIYNRYDHITGELKAKVHSKKDNDSSSSSSSDSDSDDPINKKGSKNGKLKVAYILKEQLQAANTEIEELTKKLTLATEEKEALSSECQAALNKEQETEKMLGELKLEVDRLHEENSKLSAEFSQKLEATKEELSNVTKTLEATEEEKKSLSIKGSELADEIQELATKCSQLQEKLADKENELLNHLEMHTSHKSETEIRMRGF</sequence>
<keyword evidence="1 2" id="KW-0175">Coiled coil</keyword>
<dbReference type="GO" id="GO:0003779">
    <property type="term" value="F:actin binding"/>
    <property type="evidence" value="ECO:0007669"/>
    <property type="project" value="InterPro"/>
</dbReference>
<dbReference type="Proteomes" id="UP001157418">
    <property type="component" value="Unassembled WGS sequence"/>
</dbReference>
<evidence type="ECO:0000313" key="6">
    <source>
        <dbReference type="Proteomes" id="UP001157418"/>
    </source>
</evidence>
<dbReference type="GO" id="GO:0005856">
    <property type="term" value="C:cytoskeleton"/>
    <property type="evidence" value="ECO:0007669"/>
    <property type="project" value="TreeGrafter"/>
</dbReference>
<gene>
    <name evidence="5" type="ORF">LVIROSA_LOCUS36891</name>
</gene>
<dbReference type="AlphaFoldDB" id="A0AAU9PM95"/>
<dbReference type="PANTHER" id="PTHR47357">
    <property type="entry name" value="COP1-INTERACTIVE PROTEIN 1"/>
    <property type="match status" value="1"/>
</dbReference>
<evidence type="ECO:0000256" key="2">
    <source>
        <dbReference type="SAM" id="Coils"/>
    </source>
</evidence>
<dbReference type="PROSITE" id="PS51774">
    <property type="entry name" value="NAB"/>
    <property type="match status" value="1"/>
</dbReference>
<feature type="compositionally biased region" description="Basic and acidic residues" evidence="3">
    <location>
        <begin position="82"/>
        <end position="91"/>
    </location>
</feature>
<evidence type="ECO:0000313" key="5">
    <source>
        <dbReference type="EMBL" id="CAH1451535.1"/>
    </source>
</evidence>
<name>A0AAU9PM95_9ASTR</name>
<feature type="coiled-coil region" evidence="2">
    <location>
        <begin position="119"/>
        <end position="255"/>
    </location>
</feature>
<dbReference type="EMBL" id="CAKMRJ010005745">
    <property type="protein sequence ID" value="CAH1451535.1"/>
    <property type="molecule type" value="Genomic_DNA"/>
</dbReference>
<dbReference type="Pfam" id="PF07765">
    <property type="entry name" value="KIP1"/>
    <property type="match status" value="1"/>
</dbReference>
<accession>A0AAU9PM95</accession>
<dbReference type="InterPro" id="IPR011684">
    <property type="entry name" value="NAB"/>
</dbReference>
<evidence type="ECO:0000259" key="4">
    <source>
        <dbReference type="PROSITE" id="PS51774"/>
    </source>
</evidence>
<dbReference type="PANTHER" id="PTHR47357:SF7">
    <property type="entry name" value="STRUCTURAL MAINTENANCE OF CHROMOSOMES PROTEIN"/>
    <property type="match status" value="1"/>
</dbReference>
<feature type="region of interest" description="Disordered" evidence="3">
    <location>
        <begin position="82"/>
        <end position="111"/>
    </location>
</feature>
<protein>
    <recommendedName>
        <fullName evidence="4">NAB domain-containing protein</fullName>
    </recommendedName>
</protein>
<dbReference type="GO" id="GO:0005200">
    <property type="term" value="F:structural constituent of cytoskeleton"/>
    <property type="evidence" value="ECO:0007669"/>
    <property type="project" value="TreeGrafter"/>
</dbReference>
<organism evidence="5 6">
    <name type="scientific">Lactuca virosa</name>
    <dbReference type="NCBI Taxonomy" id="75947"/>
    <lineage>
        <taxon>Eukaryota</taxon>
        <taxon>Viridiplantae</taxon>
        <taxon>Streptophyta</taxon>
        <taxon>Embryophyta</taxon>
        <taxon>Tracheophyta</taxon>
        <taxon>Spermatophyta</taxon>
        <taxon>Magnoliopsida</taxon>
        <taxon>eudicotyledons</taxon>
        <taxon>Gunneridae</taxon>
        <taxon>Pentapetalae</taxon>
        <taxon>asterids</taxon>
        <taxon>campanulids</taxon>
        <taxon>Asterales</taxon>
        <taxon>Asteraceae</taxon>
        <taxon>Cichorioideae</taxon>
        <taxon>Cichorieae</taxon>
        <taxon>Lactucinae</taxon>
        <taxon>Lactuca</taxon>
    </lineage>
</organism>
<reference evidence="5 6" key="1">
    <citation type="submission" date="2022-01" db="EMBL/GenBank/DDBJ databases">
        <authorList>
            <person name="Xiong W."/>
            <person name="Schranz E."/>
        </authorList>
    </citation>
    <scope>NUCLEOTIDE SEQUENCE [LARGE SCALE GENOMIC DNA]</scope>
</reference>
<feature type="domain" description="NAB" evidence="4">
    <location>
        <begin position="8"/>
        <end position="80"/>
    </location>
</feature>
<evidence type="ECO:0000256" key="3">
    <source>
        <dbReference type="SAM" id="MobiDB-lite"/>
    </source>
</evidence>
<keyword evidence="6" id="KW-1185">Reference proteome</keyword>
<proteinExistence type="predicted"/>
<evidence type="ECO:0000256" key="1">
    <source>
        <dbReference type="ARBA" id="ARBA00023054"/>
    </source>
</evidence>